<evidence type="ECO:0000256" key="4">
    <source>
        <dbReference type="SAM" id="Coils"/>
    </source>
</evidence>
<dbReference type="Pfam" id="PF00672">
    <property type="entry name" value="HAMP"/>
    <property type="match status" value="1"/>
</dbReference>
<comment type="similarity">
    <text evidence="2">Belongs to the methyl-accepting chemotaxis (MCP) protein family.</text>
</comment>
<evidence type="ECO:0000256" key="3">
    <source>
        <dbReference type="PROSITE-ProRule" id="PRU00284"/>
    </source>
</evidence>
<organism evidence="8">
    <name type="scientific">Candidatus Caldatribacterium saccharofermentans</name>
    <dbReference type="NCBI Taxonomy" id="1454753"/>
    <lineage>
        <taxon>Bacteria</taxon>
        <taxon>Pseudomonadati</taxon>
        <taxon>Atribacterota</taxon>
        <taxon>Atribacteria</taxon>
        <taxon>Atribacterales</taxon>
        <taxon>Candidatus Caldatribacteriaceae</taxon>
        <taxon>Candidatus Caldatribacterium</taxon>
    </lineage>
</organism>
<reference evidence="8" key="1">
    <citation type="journal article" date="2020" name="mSystems">
        <title>Genome- and Community-Level Interaction Insights into Carbon Utilization and Element Cycling Functions of Hydrothermarchaeota in Hydrothermal Sediment.</title>
        <authorList>
            <person name="Zhou Z."/>
            <person name="Liu Y."/>
            <person name="Xu W."/>
            <person name="Pan J."/>
            <person name="Luo Z.H."/>
            <person name="Li M."/>
        </authorList>
    </citation>
    <scope>NUCLEOTIDE SEQUENCE [LARGE SCALE GENOMIC DNA]</scope>
    <source>
        <strain evidence="8">SpSt-82</strain>
    </source>
</reference>
<name>A0A7V4TEN8_9BACT</name>
<evidence type="ECO:0000256" key="1">
    <source>
        <dbReference type="ARBA" id="ARBA00023224"/>
    </source>
</evidence>
<comment type="caution">
    <text evidence="8">The sequence shown here is derived from an EMBL/GenBank/DDBJ whole genome shotgun (WGS) entry which is preliminary data.</text>
</comment>
<feature type="coiled-coil region" evidence="4">
    <location>
        <begin position="114"/>
        <end position="148"/>
    </location>
</feature>
<dbReference type="AlphaFoldDB" id="A0A7V4TEN8"/>
<accession>A0A7V4TEN8</accession>
<dbReference type="SMART" id="SM00283">
    <property type="entry name" value="MA"/>
    <property type="match status" value="1"/>
</dbReference>
<dbReference type="GO" id="GO:0016020">
    <property type="term" value="C:membrane"/>
    <property type="evidence" value="ECO:0007669"/>
    <property type="project" value="InterPro"/>
</dbReference>
<proteinExistence type="inferred from homology"/>
<dbReference type="SMART" id="SM00304">
    <property type="entry name" value="HAMP"/>
    <property type="match status" value="1"/>
</dbReference>
<dbReference type="EMBL" id="DTIY01000009">
    <property type="protein sequence ID" value="HGY38422.1"/>
    <property type="molecule type" value="Genomic_DNA"/>
</dbReference>
<keyword evidence="4" id="KW-0175">Coiled coil</keyword>
<evidence type="ECO:0000256" key="5">
    <source>
        <dbReference type="SAM" id="Phobius"/>
    </source>
</evidence>
<evidence type="ECO:0000256" key="2">
    <source>
        <dbReference type="ARBA" id="ARBA00029447"/>
    </source>
</evidence>
<protein>
    <submittedName>
        <fullName evidence="8">Methyl-accepting chemotaxis protein</fullName>
    </submittedName>
</protein>
<dbReference type="PROSITE" id="PS50111">
    <property type="entry name" value="CHEMOTAXIS_TRANSDUC_2"/>
    <property type="match status" value="1"/>
</dbReference>
<keyword evidence="5" id="KW-0472">Membrane</keyword>
<keyword evidence="1 3" id="KW-0807">Transducer</keyword>
<dbReference type="PANTHER" id="PTHR32089:SF114">
    <property type="entry name" value="METHYL-ACCEPTING CHEMOTAXIS PROTEIN MCPB"/>
    <property type="match status" value="1"/>
</dbReference>
<dbReference type="InterPro" id="IPR004089">
    <property type="entry name" value="MCPsignal_dom"/>
</dbReference>
<sequence length="601" mass="66072">MRVSLRAKMILPVVIIVGFTLAVLLITSNFVQTQVLEIMTQKMLLADLQRSILSITLSVHEGTLTRDERYMVQAAKNSLETINTIVQAREKLPALENFLEDYQRYYALLVSTIAVFLENRLEEGGRRLQQLEERFGELQDRLRNVAQNLDETYARRQRTLTILIFGSLGILVGMGVVIFVLTTRLSRNVIIPLEKMSDAAKQVASGNLLVDFTQTTSGDEVGRLKEAFQSMIQHLKNLVGEVKHVAKTLSTSSQVFSSSLDEISRATQEIAQAVAQIAEGSAHQSHELHQINEKVERIAQESEQLQKTAQKNQELVTMMQEHLQRNASALEAIATITRVITEQGKQTQMEAREGQKLLATLSEAVVSISQVARGVGKSIAKLSERSEEVGKIVGLITGIAEQTNLLALNAAIEAARAGEAGRGFAVVAEEVRKLAENSAQAASQISALIAEIQRDTQETVNEMNKAEQRVIEGDRIASDVSSRLASILQAIDGVMLNVDQLIVALSQAQEAQKITEQSGNEIAQLSMDNARRTKNIVAEIQVMRENINTIASVAEENAASSEEISASTQEQSASFQEIASTFANLVELSRRLEQITAVFTV</sequence>
<evidence type="ECO:0000259" key="6">
    <source>
        <dbReference type="PROSITE" id="PS50111"/>
    </source>
</evidence>
<dbReference type="GO" id="GO:0007165">
    <property type="term" value="P:signal transduction"/>
    <property type="evidence" value="ECO:0007669"/>
    <property type="project" value="UniProtKB-KW"/>
</dbReference>
<gene>
    <name evidence="8" type="ORF">ENW11_01250</name>
</gene>
<feature type="domain" description="HAMP" evidence="7">
    <location>
        <begin position="187"/>
        <end position="240"/>
    </location>
</feature>
<dbReference type="CDD" id="cd06225">
    <property type="entry name" value="HAMP"/>
    <property type="match status" value="1"/>
</dbReference>
<dbReference type="PROSITE" id="PS50885">
    <property type="entry name" value="HAMP"/>
    <property type="match status" value="1"/>
</dbReference>
<dbReference type="SUPFAM" id="SSF58104">
    <property type="entry name" value="Methyl-accepting chemotaxis protein (MCP) signaling domain"/>
    <property type="match status" value="2"/>
</dbReference>
<dbReference type="PRINTS" id="PR00260">
    <property type="entry name" value="CHEMTRNSDUCR"/>
</dbReference>
<evidence type="ECO:0000313" key="8">
    <source>
        <dbReference type="EMBL" id="HGY38422.1"/>
    </source>
</evidence>
<evidence type="ECO:0000259" key="7">
    <source>
        <dbReference type="PROSITE" id="PS50885"/>
    </source>
</evidence>
<keyword evidence="5" id="KW-0812">Transmembrane</keyword>
<dbReference type="Pfam" id="PF00015">
    <property type="entry name" value="MCPsignal"/>
    <property type="match status" value="1"/>
</dbReference>
<feature type="coiled-coil region" evidence="4">
    <location>
        <begin position="288"/>
        <end position="315"/>
    </location>
</feature>
<feature type="transmembrane region" description="Helical" evidence="5">
    <location>
        <begin position="160"/>
        <end position="181"/>
    </location>
</feature>
<dbReference type="InterPro" id="IPR004090">
    <property type="entry name" value="Chemotax_Me-accpt_rcpt"/>
</dbReference>
<keyword evidence="5" id="KW-1133">Transmembrane helix</keyword>
<dbReference type="GO" id="GO:0006935">
    <property type="term" value="P:chemotaxis"/>
    <property type="evidence" value="ECO:0007669"/>
    <property type="project" value="InterPro"/>
</dbReference>
<dbReference type="Gene3D" id="1.10.287.950">
    <property type="entry name" value="Methyl-accepting chemotaxis protein"/>
    <property type="match status" value="2"/>
</dbReference>
<feature type="domain" description="Methyl-accepting transducer" evidence="6">
    <location>
        <begin position="259"/>
        <end position="526"/>
    </location>
</feature>
<dbReference type="GO" id="GO:0004888">
    <property type="term" value="F:transmembrane signaling receptor activity"/>
    <property type="evidence" value="ECO:0007669"/>
    <property type="project" value="InterPro"/>
</dbReference>
<dbReference type="InterPro" id="IPR003660">
    <property type="entry name" value="HAMP_dom"/>
</dbReference>
<dbReference type="PANTHER" id="PTHR32089">
    <property type="entry name" value="METHYL-ACCEPTING CHEMOTAXIS PROTEIN MCPB"/>
    <property type="match status" value="1"/>
</dbReference>